<keyword evidence="2" id="KW-0812">Transmembrane</keyword>
<feature type="compositionally biased region" description="Pro residues" evidence="1">
    <location>
        <begin position="184"/>
        <end position="243"/>
    </location>
</feature>
<evidence type="ECO:0000256" key="2">
    <source>
        <dbReference type="SAM" id="Phobius"/>
    </source>
</evidence>
<dbReference type="Pfam" id="PF01433">
    <property type="entry name" value="Peptidase_M1"/>
    <property type="match status" value="1"/>
</dbReference>
<feature type="compositionally biased region" description="Pro residues" evidence="1">
    <location>
        <begin position="1042"/>
        <end position="1072"/>
    </location>
</feature>
<feature type="region of interest" description="Disordered" evidence="1">
    <location>
        <begin position="346"/>
        <end position="386"/>
    </location>
</feature>
<comment type="caution">
    <text evidence="5">The sequence shown here is derived from an EMBL/GenBank/DDBJ whole genome shotgun (WGS) entry which is preliminary data.</text>
</comment>
<dbReference type="GO" id="GO:0043171">
    <property type="term" value="P:peptide catabolic process"/>
    <property type="evidence" value="ECO:0007669"/>
    <property type="project" value="TreeGrafter"/>
</dbReference>
<dbReference type="InterPro" id="IPR042097">
    <property type="entry name" value="Aminopeptidase_N-like_N_sf"/>
</dbReference>
<keyword evidence="2" id="KW-0472">Membrane</keyword>
<dbReference type="GO" id="GO:0005615">
    <property type="term" value="C:extracellular space"/>
    <property type="evidence" value="ECO:0007669"/>
    <property type="project" value="TreeGrafter"/>
</dbReference>
<evidence type="ECO:0000256" key="1">
    <source>
        <dbReference type="SAM" id="MobiDB-lite"/>
    </source>
</evidence>
<dbReference type="GO" id="GO:0005737">
    <property type="term" value="C:cytoplasm"/>
    <property type="evidence" value="ECO:0007669"/>
    <property type="project" value="TreeGrafter"/>
</dbReference>
<dbReference type="GO" id="GO:0070006">
    <property type="term" value="F:metalloaminopeptidase activity"/>
    <property type="evidence" value="ECO:0007669"/>
    <property type="project" value="TreeGrafter"/>
</dbReference>
<feature type="compositionally biased region" description="Pro residues" evidence="1">
    <location>
        <begin position="346"/>
        <end position="368"/>
    </location>
</feature>
<feature type="region of interest" description="Disordered" evidence="1">
    <location>
        <begin position="1698"/>
        <end position="1737"/>
    </location>
</feature>
<organism evidence="5 6">
    <name type="scientific">Chlamydomonas incerta</name>
    <dbReference type="NCBI Taxonomy" id="51695"/>
    <lineage>
        <taxon>Eukaryota</taxon>
        <taxon>Viridiplantae</taxon>
        <taxon>Chlorophyta</taxon>
        <taxon>core chlorophytes</taxon>
        <taxon>Chlorophyceae</taxon>
        <taxon>CS clade</taxon>
        <taxon>Chlamydomonadales</taxon>
        <taxon>Chlamydomonadaceae</taxon>
        <taxon>Chlamydomonas</taxon>
    </lineage>
</organism>
<dbReference type="SUPFAM" id="SSF63737">
    <property type="entry name" value="Leukotriene A4 hydrolase N-terminal domain"/>
    <property type="match status" value="1"/>
</dbReference>
<reference evidence="5" key="1">
    <citation type="journal article" date="2020" name="bioRxiv">
        <title>Comparative genomics of Chlamydomonas.</title>
        <authorList>
            <person name="Craig R.J."/>
            <person name="Hasan A.R."/>
            <person name="Ness R.W."/>
            <person name="Keightley P.D."/>
        </authorList>
    </citation>
    <scope>NUCLEOTIDE SEQUENCE</scope>
    <source>
        <strain evidence="5">SAG 7.73</strain>
    </source>
</reference>
<dbReference type="SUPFAM" id="SSF55486">
    <property type="entry name" value="Metalloproteases ('zincins'), catalytic domain"/>
    <property type="match status" value="1"/>
</dbReference>
<feature type="domain" description="Peptidase M1 membrane alanine aminopeptidase" evidence="3">
    <location>
        <begin position="595"/>
        <end position="714"/>
    </location>
</feature>
<protein>
    <recommendedName>
        <fullName evidence="7">Peptidase M1 membrane alanine aminopeptidase domain-containing protein</fullName>
    </recommendedName>
</protein>
<dbReference type="InterPro" id="IPR014782">
    <property type="entry name" value="Peptidase_M1_dom"/>
</dbReference>
<gene>
    <name evidence="5" type="ORF">HXX76_010820</name>
</gene>
<name>A0A835SPT8_CHLIN</name>
<feature type="compositionally biased region" description="Pro residues" evidence="1">
    <location>
        <begin position="908"/>
        <end position="1002"/>
    </location>
</feature>
<accession>A0A835SPT8</accession>
<dbReference type="Gene3D" id="1.10.390.10">
    <property type="entry name" value="Neutral Protease Domain 2"/>
    <property type="match status" value="1"/>
</dbReference>
<evidence type="ECO:0008006" key="7">
    <source>
        <dbReference type="Google" id="ProtNLM"/>
    </source>
</evidence>
<feature type="compositionally biased region" description="Low complexity" evidence="1">
    <location>
        <begin position="1722"/>
        <end position="1737"/>
    </location>
</feature>
<feature type="region of interest" description="Disordered" evidence="1">
    <location>
        <begin position="180"/>
        <end position="247"/>
    </location>
</feature>
<dbReference type="EMBL" id="JAEHOC010000030">
    <property type="protein sequence ID" value="KAG2429586.1"/>
    <property type="molecule type" value="Genomic_DNA"/>
</dbReference>
<feature type="compositionally biased region" description="Pro residues" evidence="1">
    <location>
        <begin position="1704"/>
        <end position="1721"/>
    </location>
</feature>
<dbReference type="InterPro" id="IPR027268">
    <property type="entry name" value="Peptidase_M4/M1_CTD_sf"/>
</dbReference>
<evidence type="ECO:0000313" key="5">
    <source>
        <dbReference type="EMBL" id="KAG2429586.1"/>
    </source>
</evidence>
<dbReference type="GO" id="GO:0008270">
    <property type="term" value="F:zinc ion binding"/>
    <property type="evidence" value="ECO:0007669"/>
    <property type="project" value="InterPro"/>
</dbReference>
<feature type="compositionally biased region" description="Low complexity" evidence="1">
    <location>
        <begin position="1016"/>
        <end position="1030"/>
    </location>
</feature>
<sequence length="1737" mass="169728">MIRQNWRPPGEGEVELADINLTDASNRQAGDAGASGGYRVSGGGQWGAGGPAGAGSSGGGYGGYGSGGGGGGYGKTSGSGMYGAPMASSSGGGGVGYSYVPTAGGEGAGGGGDPYGDGDASRLLNSGALGVSSGYPRGAGGFFQRLSDKLAARWKLVLLAWLAIAIVGIVIAVPVSLTAGSPTRSPPPPMPPAPPSPDPPSPPPAPPSPAPPSPNPPTPPSPAPPSPEPPSPAPPVPPPPPPASLRDLCTYNGTALPSDPRAAPQSYSLALSLPDAAAFAAPPTTGANGVSASPANPSGAGAAVGAPFTGVATVTLAITADTSCLVFNAAGLNISRVDWALVAAAPPPSPPSPAPPSPAPPSPAPPGAPAGSGGGGGVGIRRQAQSSGGGAAGANATCVCGCGDGHDCTGSVIAASSAALVLDLGGAVLSAGSAVALTFTYSGAVGAPAGGVGLFASEPWVADLPAAAAAAAANGTGVLLTTQLEGAGAGLLLPCFDTPAYKATFTLSVEAPAGLTALSNTPLATSAPAATPGRTVYTFQTTPRMSGYLLALAVGNMTSLSRTVNVTLNGTTSSMPVAVWGPAAMDAEGRLRGSLDIAAAAYSYYAAYTGQPLPLPKLDLVAVPGKTYGMENWGLLLMDPARFLYGGGAALTGTVPASASASASSWDLFQAADVICHEMAHQWFGNWVTCRDWDNLLVNEGVASYVEYDCVAAVLSYIMAGGGSRGAAAAAADPAGAAAAAAVPLPSYPAPLARLTSQLRRFVAPPLGQMHGVHEGPITLTRWVDEDPNARPVLGGSSSGGGMGSMSLLTYSKGATVLAAASGLAGGAAGMRAALQALLAPAGPYLYGNATVADLVGLIADVATGADRNATAPAEVAALGGRQAFIDGVMSWLTTAGIPVVAVTDVTPAPPPPPSPPPAPPLHPPHPDTPPPSPAPPSPAPVPPAQPSPPAPSPPAPPAPPSPEPAPPAHPAPPSPTPAPLPPSPDPPSPAPPSPAPVPPSSPSAGGLSGGGSGGSSSRRLLSASSAAVGAAGGRRLMQTDPSPPSPEPPSPAPPSPAPPSPAPPSPAPPSPAASSPAPLTTQLQVSQRRMCGYGLWPDGNTNASSSPALICPGGDGDNATAPGWPRRWWLPLAVSAAGGGAGAGVNSTLAVVTATGPNPSTITLTAPLPADGWLLRRPDFTSMYLTNYNTAGAGNGTTHVVHLLTKIKSGFGLPIPPATNASNSHTYDVGAEAADAALGDRLAAVLDAQTVTHDALLEAYSPFVAAASTLLPAGAVPGLSAPGNAAPVPLMLGAIDAGLAGPLSLTGAGLHSIAQLAVYALEMLQGLLATAAANPATPTCNDDLAAWALRRLGPLAAAVIAASGVNSSSVNATAGISATTATERYLLRLSQSTIITEAAMWGEPAATAFACRLAAAALNGTASGNANGGGGTAVDPDWLAAALAVPLGAPNGCGADGPDADTAFNATLAALAAAADPDAVASRLFALAYSRGLYPHRARLLGMLRTGVLADAGNWTAVQDLSAYYVRPLPRTEALRVLSRMYGTAQRELFFAVRSAAAANAAAAAANAAANGTATLTDLSTVGTAAGLPPGNDLLSLVMLNSTNFAVARVISGDGRPALSMLEGAVARGLTTPGQLTALMAALADPAFLGPGLEAADLSSERARILGRAQSRLQWLSSYQAPVCTYLAAERAALAAQAAAAAQPPPSPSPAPAPPSPPAAPGNATTAGGNATVPGR</sequence>
<dbReference type="Gene3D" id="2.60.40.1730">
    <property type="entry name" value="tricorn interacting facor f3 domain"/>
    <property type="match status" value="1"/>
</dbReference>
<dbReference type="InterPro" id="IPR050344">
    <property type="entry name" value="Peptidase_M1_aminopeptidases"/>
</dbReference>
<dbReference type="OrthoDB" id="546451at2759"/>
<dbReference type="PANTHER" id="PTHR11533:SF299">
    <property type="entry name" value="AMINOPEPTIDASE"/>
    <property type="match status" value="1"/>
</dbReference>
<evidence type="ECO:0000313" key="6">
    <source>
        <dbReference type="Proteomes" id="UP000650467"/>
    </source>
</evidence>
<dbReference type="GO" id="GO:0016020">
    <property type="term" value="C:membrane"/>
    <property type="evidence" value="ECO:0007669"/>
    <property type="project" value="TreeGrafter"/>
</dbReference>
<feature type="compositionally biased region" description="Gly residues" evidence="1">
    <location>
        <begin position="370"/>
        <end position="379"/>
    </location>
</feature>
<feature type="region of interest" description="Disordered" evidence="1">
    <location>
        <begin position="908"/>
        <end position="1085"/>
    </location>
</feature>
<dbReference type="GO" id="GO:0006508">
    <property type="term" value="P:proteolysis"/>
    <property type="evidence" value="ECO:0007669"/>
    <property type="project" value="TreeGrafter"/>
</dbReference>
<feature type="transmembrane region" description="Helical" evidence="2">
    <location>
        <begin position="156"/>
        <end position="177"/>
    </location>
</feature>
<dbReference type="Proteomes" id="UP000650467">
    <property type="component" value="Unassembled WGS sequence"/>
</dbReference>
<dbReference type="PANTHER" id="PTHR11533">
    <property type="entry name" value="PROTEASE M1 ZINC METALLOPROTEASE"/>
    <property type="match status" value="1"/>
</dbReference>
<keyword evidence="6" id="KW-1185">Reference proteome</keyword>
<proteinExistence type="predicted"/>
<dbReference type="GO" id="GO:0042277">
    <property type="term" value="F:peptide binding"/>
    <property type="evidence" value="ECO:0007669"/>
    <property type="project" value="TreeGrafter"/>
</dbReference>
<evidence type="ECO:0000259" key="4">
    <source>
        <dbReference type="Pfam" id="PF17900"/>
    </source>
</evidence>
<dbReference type="InterPro" id="IPR045357">
    <property type="entry name" value="Aminopeptidase_N-like_N"/>
</dbReference>
<keyword evidence="2" id="KW-1133">Transmembrane helix</keyword>
<dbReference type="PRINTS" id="PR01217">
    <property type="entry name" value="PRICHEXTENSN"/>
</dbReference>
<evidence type="ECO:0000259" key="3">
    <source>
        <dbReference type="Pfam" id="PF01433"/>
    </source>
</evidence>
<feature type="domain" description="Aminopeptidase N-like N-terminal" evidence="4">
    <location>
        <begin position="473"/>
        <end position="549"/>
    </location>
</feature>
<dbReference type="Pfam" id="PF17900">
    <property type="entry name" value="Peptidase_M1_N"/>
    <property type="match status" value="1"/>
</dbReference>